<proteinExistence type="predicted"/>
<gene>
    <name evidence="4" type="ORF">B0T26DRAFT_671053</name>
</gene>
<dbReference type="EMBL" id="JAUIRO010000001">
    <property type="protein sequence ID" value="KAK0734816.1"/>
    <property type="molecule type" value="Genomic_DNA"/>
</dbReference>
<dbReference type="InterPro" id="IPR056884">
    <property type="entry name" value="NPHP3-like_N"/>
</dbReference>
<name>A0AA40BIE3_9PEZI</name>
<sequence>MDGLTALGVASNVIQLVSFASKLVGNTHSIYRSATGTSDNVVVLNDVASALGRLTDAVVIAPECGEDLKELSLTAKRAAQQLLDVLEALRVRTKKTRWKSFLVAAKQVYKADQIESLTTNLSRLQMQILLHLQSQVGNQLRDISMRIEGVEMICERLDLKRTSELERLRHDILAAVQSLASNALPANGSALASSTAVTEALENLKLSDPERIPAFLGKVSAVQKQLTDLDRYHTVLQRLHFDDFTSRHDKVLPAHATTFQWIFQDGHPDGLGRLGFSDWLRKQGGIFWIRGKAGSGKSTLLKFLGNHPLTIRFLQEWAKPRKLVLAKFYFWNSGTRLQKSQEGLLRSLLFEILRQCPELGHHFWAKSQTFLDTEVLLSTLDVNWTTGQLGSLLKCLVTLDRSKSFCFIIDGLDEYQVDDTYDHRDLIKTLRELSAWLGIKFCVSSRPWTVFVDAFGGAPDQVLKLEDLTREDVRRYASDKFNEHDQYRKLSQFDPGYRQLVDEVVRRAQGVFLWVFLVVRDLLEGLTYNDTMKTMRRRLDGFPETLEAFFQHMLSSVPKFYRIQTARAFQVATSVDYPLPMVMYSFLNDIEDDPEIVDREIRRPCGGPEIKQRQDTMRRRFDAWCKGLLEVGTFGQRNGYGSFQNDRVDFLHRTVRDFLVSENVQGITNLLSEERRQTWIGLCQAVVLQFKRAPENTFPPTTDCLDELCHFARNAICDGAPIGLIYEILEKVIDAANAVESLASTGMREEVLASACQNGLSGFVQSQFDYYASGQPLRPSQLTEIFRQAVKPGPISGKIYADNVASIIKYGESSDYDMEQSFFSVFGEVVAKIGIGTKRDGVVELVKLMVGYGYPIEKDWVEKYLPGHVIELMMLSKSGHAKQKRPLEEPEYPPESKRGRRLCDV</sequence>
<evidence type="ECO:0000256" key="1">
    <source>
        <dbReference type="ARBA" id="ARBA00022737"/>
    </source>
</evidence>
<keyword evidence="5" id="KW-1185">Reference proteome</keyword>
<dbReference type="PANTHER" id="PTHR10039:SF5">
    <property type="entry name" value="NACHT DOMAIN-CONTAINING PROTEIN"/>
    <property type="match status" value="1"/>
</dbReference>
<dbReference type="Proteomes" id="UP001172101">
    <property type="component" value="Unassembled WGS sequence"/>
</dbReference>
<keyword evidence="1" id="KW-0677">Repeat</keyword>
<feature type="compositionally biased region" description="Basic and acidic residues" evidence="2">
    <location>
        <begin position="894"/>
        <end position="905"/>
    </location>
</feature>
<evidence type="ECO:0000256" key="2">
    <source>
        <dbReference type="SAM" id="MobiDB-lite"/>
    </source>
</evidence>
<dbReference type="PANTHER" id="PTHR10039">
    <property type="entry name" value="AMELOGENIN"/>
    <property type="match status" value="1"/>
</dbReference>
<feature type="region of interest" description="Disordered" evidence="2">
    <location>
        <begin position="881"/>
        <end position="905"/>
    </location>
</feature>
<dbReference type="SUPFAM" id="SSF52540">
    <property type="entry name" value="P-loop containing nucleoside triphosphate hydrolases"/>
    <property type="match status" value="1"/>
</dbReference>
<accession>A0AA40BIE3</accession>
<dbReference type="GeneID" id="85322542"/>
<reference evidence="4" key="1">
    <citation type="submission" date="2023-06" db="EMBL/GenBank/DDBJ databases">
        <title>Genome-scale phylogeny and comparative genomics of the fungal order Sordariales.</title>
        <authorList>
            <consortium name="Lawrence Berkeley National Laboratory"/>
            <person name="Hensen N."/>
            <person name="Bonometti L."/>
            <person name="Westerberg I."/>
            <person name="Brannstrom I.O."/>
            <person name="Guillou S."/>
            <person name="Cros-Aarteil S."/>
            <person name="Calhoun S."/>
            <person name="Haridas S."/>
            <person name="Kuo A."/>
            <person name="Mondo S."/>
            <person name="Pangilinan J."/>
            <person name="Riley R."/>
            <person name="LaButti K."/>
            <person name="Andreopoulos B."/>
            <person name="Lipzen A."/>
            <person name="Chen C."/>
            <person name="Yanf M."/>
            <person name="Daum C."/>
            <person name="Ng V."/>
            <person name="Clum A."/>
            <person name="Steindorff A."/>
            <person name="Ohm R."/>
            <person name="Martin F."/>
            <person name="Silar P."/>
            <person name="Natvig D."/>
            <person name="Lalanne C."/>
            <person name="Gautier V."/>
            <person name="Ament-velasquez S.L."/>
            <person name="Kruys A."/>
            <person name="Hutchinson M.I."/>
            <person name="Powell A.J."/>
            <person name="Barry K."/>
            <person name="Miller A.N."/>
            <person name="Grigoriev I.V."/>
            <person name="Debuchy R."/>
            <person name="Gladieux P."/>
            <person name="Thoren M.H."/>
            <person name="Johannesson H."/>
        </authorList>
    </citation>
    <scope>NUCLEOTIDE SEQUENCE</scope>
    <source>
        <strain evidence="4">SMH2392-1A</strain>
    </source>
</reference>
<organism evidence="4 5">
    <name type="scientific">Lasiosphaeria miniovina</name>
    <dbReference type="NCBI Taxonomy" id="1954250"/>
    <lineage>
        <taxon>Eukaryota</taxon>
        <taxon>Fungi</taxon>
        <taxon>Dikarya</taxon>
        <taxon>Ascomycota</taxon>
        <taxon>Pezizomycotina</taxon>
        <taxon>Sordariomycetes</taxon>
        <taxon>Sordariomycetidae</taxon>
        <taxon>Sordariales</taxon>
        <taxon>Lasiosphaeriaceae</taxon>
        <taxon>Lasiosphaeria</taxon>
    </lineage>
</organism>
<protein>
    <recommendedName>
        <fullName evidence="3">NACHT domain-containing protein</fullName>
    </recommendedName>
</protein>
<dbReference type="Pfam" id="PF25053">
    <property type="entry name" value="DUF7791"/>
    <property type="match status" value="1"/>
</dbReference>
<dbReference type="Pfam" id="PF24883">
    <property type="entry name" value="NPHP3_N"/>
    <property type="match status" value="1"/>
</dbReference>
<dbReference type="PROSITE" id="PS50837">
    <property type="entry name" value="NACHT"/>
    <property type="match status" value="1"/>
</dbReference>
<dbReference type="InterPro" id="IPR027417">
    <property type="entry name" value="P-loop_NTPase"/>
</dbReference>
<dbReference type="AlphaFoldDB" id="A0AA40BIE3"/>
<dbReference type="RefSeq" id="XP_060303693.1">
    <property type="nucleotide sequence ID" value="XM_060439272.1"/>
</dbReference>
<evidence type="ECO:0000259" key="3">
    <source>
        <dbReference type="PROSITE" id="PS50837"/>
    </source>
</evidence>
<dbReference type="Gene3D" id="3.40.50.300">
    <property type="entry name" value="P-loop containing nucleotide triphosphate hydrolases"/>
    <property type="match status" value="1"/>
</dbReference>
<dbReference type="InterPro" id="IPR007111">
    <property type="entry name" value="NACHT_NTPase"/>
</dbReference>
<evidence type="ECO:0000313" key="5">
    <source>
        <dbReference type="Proteomes" id="UP001172101"/>
    </source>
</evidence>
<evidence type="ECO:0000313" key="4">
    <source>
        <dbReference type="EMBL" id="KAK0734816.1"/>
    </source>
</evidence>
<comment type="caution">
    <text evidence="4">The sequence shown here is derived from an EMBL/GenBank/DDBJ whole genome shotgun (WGS) entry which is preliminary data.</text>
</comment>
<feature type="domain" description="NACHT" evidence="3">
    <location>
        <begin position="285"/>
        <end position="447"/>
    </location>
</feature>
<dbReference type="InterPro" id="IPR056693">
    <property type="entry name" value="DUF7791"/>
</dbReference>